<evidence type="ECO:0000313" key="4">
    <source>
        <dbReference type="EMBL" id="PRQ09627.1"/>
    </source>
</evidence>
<feature type="compositionally biased region" description="Low complexity" evidence="1">
    <location>
        <begin position="13"/>
        <end position="22"/>
    </location>
</feature>
<evidence type="ECO:0000256" key="1">
    <source>
        <dbReference type="SAM" id="MobiDB-lite"/>
    </source>
</evidence>
<name>A0A2S9YX24_9BACT</name>
<feature type="region of interest" description="Disordered" evidence="1">
    <location>
        <begin position="1"/>
        <end position="34"/>
    </location>
</feature>
<feature type="transmembrane region" description="Helical" evidence="2">
    <location>
        <begin position="56"/>
        <end position="76"/>
    </location>
</feature>
<dbReference type="AlphaFoldDB" id="A0A2S9YX24"/>
<dbReference type="OrthoDB" id="5516002at2"/>
<dbReference type="RefSeq" id="WP_106087764.1">
    <property type="nucleotide sequence ID" value="NZ_PVNL01000015.1"/>
</dbReference>
<sequence length="210" mass="22605">MNQPPTNPPNNGTPPSQGQPQGRAVAAPPHGSTAQPGGGDVIYAGIAKHSAALGGYLKWAGVSVLGGAIAIGLNMADIGLPGWALGLGWLIGLPGILWTYLVQISSKYKISLRRVETEHGVLAKRVDSLELWRVLDVEYTQSLVDRIFNNGRIRLISTDKTNPDLVIHGLPNHRALFEQLREAVQNARHTNRPMELVGGHEFADGVSEMM</sequence>
<comment type="caution">
    <text evidence="4">The sequence shown here is derived from an EMBL/GenBank/DDBJ whole genome shotgun (WGS) entry which is preliminary data.</text>
</comment>
<keyword evidence="2" id="KW-0472">Membrane</keyword>
<dbReference type="InterPro" id="IPR005182">
    <property type="entry name" value="YdbS-like_PH"/>
</dbReference>
<dbReference type="Proteomes" id="UP000238823">
    <property type="component" value="Unassembled WGS sequence"/>
</dbReference>
<dbReference type="EMBL" id="PVNL01000015">
    <property type="protein sequence ID" value="PRQ09627.1"/>
    <property type="molecule type" value="Genomic_DNA"/>
</dbReference>
<feature type="transmembrane region" description="Helical" evidence="2">
    <location>
        <begin position="82"/>
        <end position="104"/>
    </location>
</feature>
<accession>A0A2S9YX24</accession>
<proteinExistence type="predicted"/>
<keyword evidence="2" id="KW-0812">Transmembrane</keyword>
<feature type="domain" description="YdbS-like PH" evidence="3">
    <location>
        <begin position="107"/>
        <end position="179"/>
    </location>
</feature>
<organism evidence="4 5">
    <name type="scientific">Enhygromyxa salina</name>
    <dbReference type="NCBI Taxonomy" id="215803"/>
    <lineage>
        <taxon>Bacteria</taxon>
        <taxon>Pseudomonadati</taxon>
        <taxon>Myxococcota</taxon>
        <taxon>Polyangia</taxon>
        <taxon>Nannocystales</taxon>
        <taxon>Nannocystaceae</taxon>
        <taxon>Enhygromyxa</taxon>
    </lineage>
</organism>
<evidence type="ECO:0000313" key="5">
    <source>
        <dbReference type="Proteomes" id="UP000238823"/>
    </source>
</evidence>
<protein>
    <submittedName>
        <fullName evidence="4">Bacterial membrane flanked domain protein</fullName>
    </submittedName>
</protein>
<reference evidence="4 5" key="1">
    <citation type="submission" date="2018-03" db="EMBL/GenBank/DDBJ databases">
        <title>Draft Genome Sequences of the Obligatory Marine Myxobacteria Enhygromyxa salina SWB007.</title>
        <authorList>
            <person name="Poehlein A."/>
            <person name="Moghaddam J.A."/>
            <person name="Harms H."/>
            <person name="Alanjari M."/>
            <person name="Koenig G.M."/>
            <person name="Daniel R."/>
            <person name="Schaeberle T.F."/>
        </authorList>
    </citation>
    <scope>NUCLEOTIDE SEQUENCE [LARGE SCALE GENOMIC DNA]</scope>
    <source>
        <strain evidence="4 5">SWB007</strain>
    </source>
</reference>
<gene>
    <name evidence="4" type="ORF">ENSA7_06880</name>
</gene>
<evidence type="ECO:0000259" key="3">
    <source>
        <dbReference type="Pfam" id="PF03703"/>
    </source>
</evidence>
<dbReference type="Pfam" id="PF03703">
    <property type="entry name" value="bPH_2"/>
    <property type="match status" value="1"/>
</dbReference>
<keyword evidence="2" id="KW-1133">Transmembrane helix</keyword>
<evidence type="ECO:0000256" key="2">
    <source>
        <dbReference type="SAM" id="Phobius"/>
    </source>
</evidence>
<feature type="compositionally biased region" description="Pro residues" evidence="1">
    <location>
        <begin position="1"/>
        <end position="12"/>
    </location>
</feature>